<accession>A0A5B7FGV8</accession>
<dbReference type="Proteomes" id="UP000324222">
    <property type="component" value="Unassembled WGS sequence"/>
</dbReference>
<gene>
    <name evidence="1" type="ORF">E2C01_038162</name>
</gene>
<dbReference type="EMBL" id="VSRR010006307">
    <property type="protein sequence ID" value="MPC44489.1"/>
    <property type="molecule type" value="Genomic_DNA"/>
</dbReference>
<sequence>MIELLNKTADFFSLTPSPHTGLLFPPSPPSKSISHAGLLFPPFPPSKPLPPPHTGLLFSPSFFGEVEEAQRHFLTYPWALSLKA</sequence>
<dbReference type="AlphaFoldDB" id="A0A5B7FGV8"/>
<organism evidence="1 2">
    <name type="scientific">Portunus trituberculatus</name>
    <name type="common">Swimming crab</name>
    <name type="synonym">Neptunus trituberculatus</name>
    <dbReference type="NCBI Taxonomy" id="210409"/>
    <lineage>
        <taxon>Eukaryota</taxon>
        <taxon>Metazoa</taxon>
        <taxon>Ecdysozoa</taxon>
        <taxon>Arthropoda</taxon>
        <taxon>Crustacea</taxon>
        <taxon>Multicrustacea</taxon>
        <taxon>Malacostraca</taxon>
        <taxon>Eumalacostraca</taxon>
        <taxon>Eucarida</taxon>
        <taxon>Decapoda</taxon>
        <taxon>Pleocyemata</taxon>
        <taxon>Brachyura</taxon>
        <taxon>Eubrachyura</taxon>
        <taxon>Portunoidea</taxon>
        <taxon>Portunidae</taxon>
        <taxon>Portuninae</taxon>
        <taxon>Portunus</taxon>
    </lineage>
</organism>
<evidence type="ECO:0000313" key="2">
    <source>
        <dbReference type="Proteomes" id="UP000324222"/>
    </source>
</evidence>
<comment type="caution">
    <text evidence="1">The sequence shown here is derived from an EMBL/GenBank/DDBJ whole genome shotgun (WGS) entry which is preliminary data.</text>
</comment>
<evidence type="ECO:0000313" key="1">
    <source>
        <dbReference type="EMBL" id="MPC44489.1"/>
    </source>
</evidence>
<name>A0A5B7FGV8_PORTR</name>
<keyword evidence="2" id="KW-1185">Reference proteome</keyword>
<protein>
    <submittedName>
        <fullName evidence="1">Uncharacterized protein</fullName>
    </submittedName>
</protein>
<proteinExistence type="predicted"/>
<reference evidence="1 2" key="1">
    <citation type="submission" date="2019-05" db="EMBL/GenBank/DDBJ databases">
        <title>Another draft genome of Portunus trituberculatus and its Hox gene families provides insights of decapod evolution.</title>
        <authorList>
            <person name="Jeong J.-H."/>
            <person name="Song I."/>
            <person name="Kim S."/>
            <person name="Choi T."/>
            <person name="Kim D."/>
            <person name="Ryu S."/>
            <person name="Kim W."/>
        </authorList>
    </citation>
    <scope>NUCLEOTIDE SEQUENCE [LARGE SCALE GENOMIC DNA]</scope>
    <source>
        <tissue evidence="1">Muscle</tissue>
    </source>
</reference>